<evidence type="ECO:0000313" key="3">
    <source>
        <dbReference type="Proteomes" id="UP000308133"/>
    </source>
</evidence>
<comment type="caution">
    <text evidence="2">The sequence shown here is derived from an EMBL/GenBank/DDBJ whole genome shotgun (WGS) entry which is preliminary data.</text>
</comment>
<name>A0A4U7AXB4_9PEZI</name>
<proteinExistence type="predicted"/>
<dbReference type="AlphaFoldDB" id="A0A4U7AXB4"/>
<feature type="signal peptide" evidence="1">
    <location>
        <begin position="1"/>
        <end position="18"/>
    </location>
</feature>
<protein>
    <submittedName>
        <fullName evidence="2">Uncharacterized protein</fullName>
    </submittedName>
</protein>
<evidence type="ECO:0000256" key="1">
    <source>
        <dbReference type="SAM" id="SignalP"/>
    </source>
</evidence>
<reference evidence="2 3" key="1">
    <citation type="submission" date="2018-02" db="EMBL/GenBank/DDBJ databases">
        <title>Draft genome sequences of Elsinoe sp., causing black scab on jojoba.</title>
        <authorList>
            <person name="Stodart B."/>
            <person name="Jeffress S."/>
            <person name="Ash G."/>
            <person name="Arun Chinnappa K."/>
        </authorList>
    </citation>
    <scope>NUCLEOTIDE SEQUENCE [LARGE SCALE GENOMIC DNA]</scope>
    <source>
        <strain evidence="2 3">Hillstone_2</strain>
    </source>
</reference>
<accession>A0A4U7AXB4</accession>
<dbReference type="EMBL" id="PTQR01000082">
    <property type="protein sequence ID" value="TKX21126.1"/>
    <property type="molecule type" value="Genomic_DNA"/>
</dbReference>
<feature type="chain" id="PRO_5020980078" evidence="1">
    <location>
        <begin position="19"/>
        <end position="119"/>
    </location>
</feature>
<keyword evidence="1" id="KW-0732">Signal</keyword>
<gene>
    <name evidence="2" type="ORF">C1H76_6667</name>
</gene>
<evidence type="ECO:0000313" key="2">
    <source>
        <dbReference type="EMBL" id="TKX21126.1"/>
    </source>
</evidence>
<organism evidence="2 3">
    <name type="scientific">Elsinoe australis</name>
    <dbReference type="NCBI Taxonomy" id="40998"/>
    <lineage>
        <taxon>Eukaryota</taxon>
        <taxon>Fungi</taxon>
        <taxon>Dikarya</taxon>
        <taxon>Ascomycota</taxon>
        <taxon>Pezizomycotina</taxon>
        <taxon>Dothideomycetes</taxon>
        <taxon>Dothideomycetidae</taxon>
        <taxon>Myriangiales</taxon>
        <taxon>Elsinoaceae</taxon>
        <taxon>Elsinoe</taxon>
    </lineage>
</organism>
<sequence length="119" mass="13345">MKIPFLMPLFALLSLTAGAAISSVSTPEHYQNQTSTSPSDLLEARGLYHAYGTCDFPTQTCAIKGAKRPVWCPIEHPCTFPGQRCRATKRSIHKKKKKDKPVKKHVRCDLYSGEYHPDN</sequence>
<dbReference type="Proteomes" id="UP000308133">
    <property type="component" value="Unassembled WGS sequence"/>
</dbReference>